<evidence type="ECO:0000313" key="2">
    <source>
        <dbReference type="Proteomes" id="UP000628560"/>
    </source>
</evidence>
<proteinExistence type="predicted"/>
<dbReference type="InterPro" id="IPR007833">
    <property type="entry name" value="Capsule_polysaccharide_synth"/>
</dbReference>
<reference evidence="1 2" key="1">
    <citation type="submission" date="2020-11" db="EMBL/GenBank/DDBJ databases">
        <title>Identification of Lelliottia nimipressuralis from Wound Infection by Whole Genome-Based Bacterial Identification.</title>
        <authorList>
            <person name="Navarathna D.H."/>
            <person name="Choi H."/>
            <person name="Jinadatha C."/>
            <person name="Chatterjee P."/>
            <person name="Hwang M."/>
        </authorList>
    </citation>
    <scope>NUCLEOTIDE SEQUENCE [LARGE SCALE GENOMIC DNA]</scope>
    <source>
        <strain evidence="1 2">DN2020</strain>
    </source>
</reference>
<dbReference type="RefSeq" id="WP_194514231.1">
    <property type="nucleotide sequence ID" value="NZ_JADIXP010000017.1"/>
</dbReference>
<gene>
    <name evidence="1" type="ORF">ISP11_20630</name>
</gene>
<evidence type="ECO:0008006" key="3">
    <source>
        <dbReference type="Google" id="ProtNLM"/>
    </source>
</evidence>
<dbReference type="EMBL" id="JADIXP010000017">
    <property type="protein sequence ID" value="MBF4180274.1"/>
    <property type="molecule type" value="Genomic_DNA"/>
</dbReference>
<dbReference type="Proteomes" id="UP000628560">
    <property type="component" value="Unassembled WGS sequence"/>
</dbReference>
<protein>
    <recommendedName>
        <fullName evidence="3">Capsular biosynthesis protein</fullName>
    </recommendedName>
</protein>
<name>A0ABD4KF69_9ENTR</name>
<accession>A0ABD4KF69</accession>
<dbReference type="AlphaFoldDB" id="A0ABD4KF69"/>
<dbReference type="Pfam" id="PF05159">
    <property type="entry name" value="Capsule_synth"/>
    <property type="match status" value="1"/>
</dbReference>
<evidence type="ECO:0000313" key="1">
    <source>
        <dbReference type="EMBL" id="MBF4180274.1"/>
    </source>
</evidence>
<organism evidence="1 2">
    <name type="scientific">Lelliottia nimipressuralis</name>
    <dbReference type="NCBI Taxonomy" id="69220"/>
    <lineage>
        <taxon>Bacteria</taxon>
        <taxon>Pseudomonadati</taxon>
        <taxon>Pseudomonadota</taxon>
        <taxon>Gammaproteobacteria</taxon>
        <taxon>Enterobacterales</taxon>
        <taxon>Enterobacteriaceae</taxon>
        <taxon>Lelliottia</taxon>
    </lineage>
</organism>
<sequence>MIGFYMETIENAQFYSRVINALPAEEQQEIVAISPWEPISVWLSENLSNVALCPISGEINLPSPEAFQQQKPVLFSRIDSDIRGSREFLIQKLEYQRCWNIYLYILLQLMNKPELNSMRKMILCSGNGLAEQPATLFCQQRNITTRYVELSNFPNKVFIDPTGSNARSALALNPECLDALPDVAEDIHTQWMAEYEAEKRQPPLQARNNPCEKLISEISQDRVLGRRADFLFLPLQVSYDTQLWLNADLRNEDAIRHASRAARQEKRDLVVKIHPAETVPSELVNIARLQQRYGFKITQENTVDLIKAAARVITINSTVGLEAKLYRKPVEVLGKAFYQHFSHEQLKKYLHRYLFTGIEARADTSIPVAIARAFIRH</sequence>
<comment type="caution">
    <text evidence="1">The sequence shown here is derived from an EMBL/GenBank/DDBJ whole genome shotgun (WGS) entry which is preliminary data.</text>
</comment>